<dbReference type="PANTHER" id="PTHR24281">
    <property type="entry name" value="STEROID 21-HYDROXYLASE-RELATED"/>
    <property type="match status" value="1"/>
</dbReference>
<dbReference type="GO" id="GO:0020037">
    <property type="term" value="F:heme binding"/>
    <property type="evidence" value="ECO:0007669"/>
    <property type="project" value="InterPro"/>
</dbReference>
<dbReference type="Pfam" id="PF00067">
    <property type="entry name" value="p450"/>
    <property type="match status" value="1"/>
</dbReference>
<evidence type="ECO:0000313" key="2">
    <source>
        <dbReference type="Proteomes" id="UP000032180"/>
    </source>
</evidence>
<dbReference type="Gramene" id="LPERR09G10940.1">
    <property type="protein sequence ID" value="LPERR09G10940.1"/>
    <property type="gene ID" value="LPERR09G10940"/>
</dbReference>
<dbReference type="STRING" id="77586.A0A0D9XF47"/>
<sequence>MAKLLCNKEAMLKLQHELRCSTKTNSLITEQDLPLMVYLRAVIKETIRLHPSAPLLLPHECMQHAKVHGYDVP</sequence>
<reference evidence="2" key="2">
    <citation type="submission" date="2013-12" db="EMBL/GenBank/DDBJ databases">
        <authorList>
            <person name="Yu Y."/>
            <person name="Lee S."/>
            <person name="de Baynast K."/>
            <person name="Wissotski M."/>
            <person name="Liu L."/>
            <person name="Talag J."/>
            <person name="Goicoechea J."/>
            <person name="Angelova A."/>
            <person name="Jetty R."/>
            <person name="Kudrna D."/>
            <person name="Golser W."/>
            <person name="Rivera L."/>
            <person name="Zhang J."/>
            <person name="Wing R."/>
        </authorList>
    </citation>
    <scope>NUCLEOTIDE SEQUENCE</scope>
</reference>
<evidence type="ECO:0000313" key="1">
    <source>
        <dbReference type="EnsemblPlants" id="LPERR09G10940.1"/>
    </source>
</evidence>
<dbReference type="GO" id="GO:0016705">
    <property type="term" value="F:oxidoreductase activity, acting on paired donors, with incorporation or reduction of molecular oxygen"/>
    <property type="evidence" value="ECO:0007669"/>
    <property type="project" value="InterPro"/>
</dbReference>
<keyword evidence="2" id="KW-1185">Reference proteome</keyword>
<proteinExistence type="predicted"/>
<organism evidence="1 2">
    <name type="scientific">Leersia perrieri</name>
    <dbReference type="NCBI Taxonomy" id="77586"/>
    <lineage>
        <taxon>Eukaryota</taxon>
        <taxon>Viridiplantae</taxon>
        <taxon>Streptophyta</taxon>
        <taxon>Embryophyta</taxon>
        <taxon>Tracheophyta</taxon>
        <taxon>Spermatophyta</taxon>
        <taxon>Magnoliopsida</taxon>
        <taxon>Liliopsida</taxon>
        <taxon>Poales</taxon>
        <taxon>Poaceae</taxon>
        <taxon>BOP clade</taxon>
        <taxon>Oryzoideae</taxon>
        <taxon>Oryzeae</taxon>
        <taxon>Oryzinae</taxon>
        <taxon>Leersia</taxon>
    </lineage>
</organism>
<dbReference type="AlphaFoldDB" id="A0A0D9XF47"/>
<evidence type="ECO:0008006" key="3">
    <source>
        <dbReference type="Google" id="ProtNLM"/>
    </source>
</evidence>
<accession>A0A0D9XF47</accession>
<reference evidence="1" key="3">
    <citation type="submission" date="2015-04" db="UniProtKB">
        <authorList>
            <consortium name="EnsemblPlants"/>
        </authorList>
    </citation>
    <scope>IDENTIFICATION</scope>
</reference>
<dbReference type="GO" id="GO:0005506">
    <property type="term" value="F:iron ion binding"/>
    <property type="evidence" value="ECO:0007669"/>
    <property type="project" value="InterPro"/>
</dbReference>
<dbReference type="GO" id="GO:0004497">
    <property type="term" value="F:monooxygenase activity"/>
    <property type="evidence" value="ECO:0007669"/>
    <property type="project" value="InterPro"/>
</dbReference>
<dbReference type="InterPro" id="IPR001128">
    <property type="entry name" value="Cyt_P450"/>
</dbReference>
<dbReference type="HOGENOM" id="CLU_001570_29_4_1"/>
<name>A0A0D9XF47_9ORYZ</name>
<protein>
    <recommendedName>
        <fullName evidence="3">Cytochrome P450</fullName>
    </recommendedName>
</protein>
<dbReference type="EnsemblPlants" id="LPERR09G10940.1">
    <property type="protein sequence ID" value="LPERR09G10940.1"/>
    <property type="gene ID" value="LPERR09G10940"/>
</dbReference>
<reference evidence="1 2" key="1">
    <citation type="submission" date="2012-08" db="EMBL/GenBank/DDBJ databases">
        <title>Oryza genome evolution.</title>
        <authorList>
            <person name="Wing R.A."/>
        </authorList>
    </citation>
    <scope>NUCLEOTIDE SEQUENCE</scope>
</reference>
<dbReference type="Gene3D" id="1.10.630.10">
    <property type="entry name" value="Cytochrome P450"/>
    <property type="match status" value="1"/>
</dbReference>
<dbReference type="Proteomes" id="UP000032180">
    <property type="component" value="Chromosome 9"/>
</dbReference>
<dbReference type="InterPro" id="IPR036396">
    <property type="entry name" value="Cyt_P450_sf"/>
</dbReference>
<dbReference type="SUPFAM" id="SSF48264">
    <property type="entry name" value="Cytochrome P450"/>
    <property type="match status" value="1"/>
</dbReference>
<dbReference type="eggNOG" id="KOG0156">
    <property type="taxonomic scope" value="Eukaryota"/>
</dbReference>